<dbReference type="OrthoDB" id="7472701at2"/>
<organism evidence="2 3">
    <name type="scientific">Mycolicibacterium brumae</name>
    <dbReference type="NCBI Taxonomy" id="85968"/>
    <lineage>
        <taxon>Bacteria</taxon>
        <taxon>Bacillati</taxon>
        <taxon>Actinomycetota</taxon>
        <taxon>Actinomycetes</taxon>
        <taxon>Mycobacteriales</taxon>
        <taxon>Mycobacteriaceae</taxon>
        <taxon>Mycolicibacterium</taxon>
    </lineage>
</organism>
<sequence>MSGQPDENVRRAIRDAMDRLIAGKPLHSDGKLTVKSLAQEAQIKRWLLTHRHTDLQAEFRARIANTDTEPPAIRGLQKEKAKAAKKVKALTADVTALTATIHQLERVIQVLALENHELRSDQAGAGAVVPIRRRHHASDRSGVPLAD</sequence>
<dbReference type="EMBL" id="PDCN02000032">
    <property type="protein sequence ID" value="PIB73367.1"/>
    <property type="molecule type" value="Genomic_DNA"/>
</dbReference>
<protein>
    <submittedName>
        <fullName evidence="2">Uncharacterized protein</fullName>
    </submittedName>
</protein>
<comment type="caution">
    <text evidence="2">The sequence shown here is derived from an EMBL/GenBank/DDBJ whole genome shotgun (WGS) entry which is preliminary data.</text>
</comment>
<keyword evidence="1" id="KW-0175">Coiled coil</keyword>
<keyword evidence="3" id="KW-1185">Reference proteome</keyword>
<dbReference type="Proteomes" id="UP000230551">
    <property type="component" value="Unassembled WGS sequence"/>
</dbReference>
<name>A0A2G5P526_9MYCO</name>
<reference evidence="2 3" key="1">
    <citation type="journal article" date="2017" name="Infect. Genet. Evol.">
        <title>The new phylogeny of the genus Mycobacterium: The old and the news.</title>
        <authorList>
            <person name="Tortoli E."/>
            <person name="Fedrizzi T."/>
            <person name="Meehan C.J."/>
            <person name="Trovato A."/>
            <person name="Grottola A."/>
            <person name="Giacobazzi E."/>
            <person name="Serpini G.F."/>
            <person name="Tagliazucchi S."/>
            <person name="Fabio A."/>
            <person name="Bettua C."/>
            <person name="Bertorelli R."/>
            <person name="Frascaro F."/>
            <person name="De Sanctis V."/>
            <person name="Pecorari M."/>
            <person name="Jousson O."/>
            <person name="Segata N."/>
            <person name="Cirillo D.M."/>
        </authorList>
    </citation>
    <scope>NUCLEOTIDE SEQUENCE [LARGE SCALE GENOMIC DNA]</scope>
    <source>
        <strain evidence="2 3">CIP1034565</strain>
    </source>
</reference>
<evidence type="ECO:0000313" key="2">
    <source>
        <dbReference type="EMBL" id="PIB73367.1"/>
    </source>
</evidence>
<dbReference type="AlphaFoldDB" id="A0A2G5P526"/>
<feature type="coiled-coil region" evidence="1">
    <location>
        <begin position="73"/>
        <end position="121"/>
    </location>
</feature>
<dbReference type="RefSeq" id="WP_090591098.1">
    <property type="nucleotide sequence ID" value="NZ_CP104302.1"/>
</dbReference>
<dbReference type="STRING" id="85968.GCA_900073015_03017"/>
<proteinExistence type="predicted"/>
<gene>
    <name evidence="2" type="ORF">CQY22_017110</name>
</gene>
<evidence type="ECO:0000313" key="3">
    <source>
        <dbReference type="Proteomes" id="UP000230551"/>
    </source>
</evidence>
<evidence type="ECO:0000256" key="1">
    <source>
        <dbReference type="SAM" id="Coils"/>
    </source>
</evidence>
<accession>A0A2G5P526</accession>